<evidence type="ECO:0000313" key="2">
    <source>
        <dbReference type="Proteomes" id="UP000735302"/>
    </source>
</evidence>
<organism evidence="1 2">
    <name type="scientific">Plakobranchus ocellatus</name>
    <dbReference type="NCBI Taxonomy" id="259542"/>
    <lineage>
        <taxon>Eukaryota</taxon>
        <taxon>Metazoa</taxon>
        <taxon>Spiralia</taxon>
        <taxon>Lophotrochozoa</taxon>
        <taxon>Mollusca</taxon>
        <taxon>Gastropoda</taxon>
        <taxon>Heterobranchia</taxon>
        <taxon>Euthyneura</taxon>
        <taxon>Panpulmonata</taxon>
        <taxon>Sacoglossa</taxon>
        <taxon>Placobranchoidea</taxon>
        <taxon>Plakobranchidae</taxon>
        <taxon>Plakobranchus</taxon>
    </lineage>
</organism>
<protein>
    <submittedName>
        <fullName evidence="1">Uncharacterized protein</fullName>
    </submittedName>
</protein>
<dbReference type="AlphaFoldDB" id="A0AAV3YV11"/>
<sequence length="92" mass="10100">MRRRSRLQCRESSASMSGTAAVAAAKLRLATVWCRVNFGTLSLMDRDSTGRSQTVVHVSDKDLDVDLGPYTGPYPHTPDTLVVNRPILIRVG</sequence>
<accession>A0AAV3YV11</accession>
<dbReference type="Proteomes" id="UP000735302">
    <property type="component" value="Unassembled WGS sequence"/>
</dbReference>
<reference evidence="1 2" key="1">
    <citation type="journal article" date="2021" name="Elife">
        <title>Chloroplast acquisition without the gene transfer in kleptoplastic sea slugs, Plakobranchus ocellatus.</title>
        <authorList>
            <person name="Maeda T."/>
            <person name="Takahashi S."/>
            <person name="Yoshida T."/>
            <person name="Shimamura S."/>
            <person name="Takaki Y."/>
            <person name="Nagai Y."/>
            <person name="Toyoda A."/>
            <person name="Suzuki Y."/>
            <person name="Arimoto A."/>
            <person name="Ishii H."/>
            <person name="Satoh N."/>
            <person name="Nishiyama T."/>
            <person name="Hasebe M."/>
            <person name="Maruyama T."/>
            <person name="Minagawa J."/>
            <person name="Obokata J."/>
            <person name="Shigenobu S."/>
        </authorList>
    </citation>
    <scope>NUCLEOTIDE SEQUENCE [LARGE SCALE GENOMIC DNA]</scope>
</reference>
<gene>
    <name evidence="1" type="ORF">PoB_001278000</name>
</gene>
<dbReference type="EMBL" id="BLXT01001503">
    <property type="protein sequence ID" value="GFN86274.1"/>
    <property type="molecule type" value="Genomic_DNA"/>
</dbReference>
<evidence type="ECO:0000313" key="1">
    <source>
        <dbReference type="EMBL" id="GFN86274.1"/>
    </source>
</evidence>
<proteinExistence type="predicted"/>
<name>A0AAV3YV11_9GAST</name>
<keyword evidence="2" id="KW-1185">Reference proteome</keyword>
<comment type="caution">
    <text evidence="1">The sequence shown here is derived from an EMBL/GenBank/DDBJ whole genome shotgun (WGS) entry which is preliminary data.</text>
</comment>